<name>A0AA88MT01_CHASR</name>
<feature type="compositionally biased region" description="Acidic residues" evidence="1">
    <location>
        <begin position="1"/>
        <end position="10"/>
    </location>
</feature>
<evidence type="ECO:0000313" key="2">
    <source>
        <dbReference type="EMBL" id="KAK2842884.1"/>
    </source>
</evidence>
<dbReference type="Proteomes" id="UP001187415">
    <property type="component" value="Unassembled WGS sequence"/>
</dbReference>
<keyword evidence="3" id="KW-1185">Reference proteome</keyword>
<feature type="region of interest" description="Disordered" evidence="1">
    <location>
        <begin position="1"/>
        <end position="20"/>
    </location>
</feature>
<dbReference type="EMBL" id="JAUPFM010000009">
    <property type="protein sequence ID" value="KAK2842884.1"/>
    <property type="molecule type" value="Genomic_DNA"/>
</dbReference>
<reference evidence="2" key="1">
    <citation type="submission" date="2023-07" db="EMBL/GenBank/DDBJ databases">
        <title>Chromosome-level Genome Assembly of Striped Snakehead (Channa striata).</title>
        <authorList>
            <person name="Liu H."/>
        </authorList>
    </citation>
    <scope>NUCLEOTIDE SEQUENCE</scope>
    <source>
        <strain evidence="2">Gz</strain>
        <tissue evidence="2">Muscle</tissue>
    </source>
</reference>
<accession>A0AA88MT01</accession>
<comment type="caution">
    <text evidence="2">The sequence shown here is derived from an EMBL/GenBank/DDBJ whole genome shotgun (WGS) entry which is preliminary data.</text>
</comment>
<evidence type="ECO:0000256" key="1">
    <source>
        <dbReference type="SAM" id="MobiDB-lite"/>
    </source>
</evidence>
<sequence>MLESDPESDPDWVPSLHMDNNEENARWTRCVLPPVQSKKVPKRSWATETRSAETFKKLQREPQAVGGVGRPVVRPWCEVKSLLQLVLQSKNGEVKTDDQSPAVKKMDLTFRDFFRNSRVSLDASGWSRAHSQKPSSIPGEFQVDLNRNLAPLREDFSPFSCLNCVRLQTRIKQLEQKLFHLTGEQGHTQASAVIIESNQVLQSSDRVHTEEEGGWSLSLFLCHEGDQDMDSTNQLPSSSHAVQSSSKQKFEPRLLFNLAWLKKFGFLRFSPSLDKMWYHVCCVYADTSQQNLGLIRGSRILKVNSIKKHSETIYHEENLKCHRLHT</sequence>
<protein>
    <submittedName>
        <fullName evidence="2">Uncharacterized protein</fullName>
    </submittedName>
</protein>
<proteinExistence type="predicted"/>
<evidence type="ECO:0000313" key="3">
    <source>
        <dbReference type="Proteomes" id="UP001187415"/>
    </source>
</evidence>
<organism evidence="2 3">
    <name type="scientific">Channa striata</name>
    <name type="common">Snakehead murrel</name>
    <name type="synonym">Ophicephalus striatus</name>
    <dbReference type="NCBI Taxonomy" id="64152"/>
    <lineage>
        <taxon>Eukaryota</taxon>
        <taxon>Metazoa</taxon>
        <taxon>Chordata</taxon>
        <taxon>Craniata</taxon>
        <taxon>Vertebrata</taxon>
        <taxon>Euteleostomi</taxon>
        <taxon>Actinopterygii</taxon>
        <taxon>Neopterygii</taxon>
        <taxon>Teleostei</taxon>
        <taxon>Neoteleostei</taxon>
        <taxon>Acanthomorphata</taxon>
        <taxon>Anabantaria</taxon>
        <taxon>Anabantiformes</taxon>
        <taxon>Channoidei</taxon>
        <taxon>Channidae</taxon>
        <taxon>Channa</taxon>
    </lineage>
</organism>
<dbReference type="AlphaFoldDB" id="A0AA88MT01"/>
<gene>
    <name evidence="2" type="ORF">Q5P01_013084</name>
</gene>